<feature type="region of interest" description="Disordered" evidence="11">
    <location>
        <begin position="256"/>
        <end position="293"/>
    </location>
</feature>
<accession>A0AAD7TID3</accession>
<dbReference type="AlphaFoldDB" id="A0AAD7TID3"/>
<keyword evidence="5" id="KW-0498">Mitosis</keyword>
<evidence type="ECO:0000256" key="10">
    <source>
        <dbReference type="SAM" id="Coils"/>
    </source>
</evidence>
<dbReference type="EMBL" id="JAPEVG010000479">
    <property type="protein sequence ID" value="KAJ8462284.1"/>
    <property type="molecule type" value="Genomic_DNA"/>
</dbReference>
<dbReference type="InterPro" id="IPR013255">
    <property type="entry name" value="Spc25_C"/>
</dbReference>
<proteinExistence type="inferred from homology"/>
<protein>
    <recommendedName>
        <fullName evidence="12">Chromosome segregation protein Spc25 C-terminal domain-containing protein</fullName>
    </recommendedName>
</protein>
<dbReference type="Pfam" id="PF08234">
    <property type="entry name" value="Spindle_Spc25"/>
    <property type="match status" value="1"/>
</dbReference>
<evidence type="ECO:0000259" key="12">
    <source>
        <dbReference type="Pfam" id="PF08234"/>
    </source>
</evidence>
<comment type="similarity">
    <text evidence="2">Belongs to the SPC25 family.</text>
</comment>
<evidence type="ECO:0000256" key="4">
    <source>
        <dbReference type="ARBA" id="ARBA00022618"/>
    </source>
</evidence>
<keyword evidence="9" id="KW-0137">Centromere</keyword>
<reference evidence="13" key="1">
    <citation type="submission" date="2022-11" db="EMBL/GenBank/DDBJ databases">
        <title>Genome Sequence of Cubamyces cubensis.</title>
        <authorList>
            <person name="Buettner E."/>
        </authorList>
    </citation>
    <scope>NUCLEOTIDE SEQUENCE</scope>
    <source>
        <strain evidence="13">MPL-01</strain>
    </source>
</reference>
<dbReference type="GO" id="GO:0031262">
    <property type="term" value="C:Ndc80 complex"/>
    <property type="evidence" value="ECO:0007669"/>
    <property type="project" value="InterPro"/>
</dbReference>
<dbReference type="GO" id="GO:0007059">
    <property type="term" value="P:chromosome segregation"/>
    <property type="evidence" value="ECO:0007669"/>
    <property type="project" value="InterPro"/>
</dbReference>
<evidence type="ECO:0000256" key="7">
    <source>
        <dbReference type="ARBA" id="ARBA00023054"/>
    </source>
</evidence>
<gene>
    <name evidence="13" type="ORF">ONZ51_g11001</name>
</gene>
<evidence type="ECO:0000256" key="5">
    <source>
        <dbReference type="ARBA" id="ARBA00022776"/>
    </source>
</evidence>
<evidence type="ECO:0000256" key="6">
    <source>
        <dbReference type="ARBA" id="ARBA00022838"/>
    </source>
</evidence>
<evidence type="ECO:0000256" key="2">
    <source>
        <dbReference type="ARBA" id="ARBA00006379"/>
    </source>
</evidence>
<dbReference type="PANTHER" id="PTHR14281">
    <property type="entry name" value="KINETOCHORE PROTEIN SPC25-RELATED"/>
    <property type="match status" value="1"/>
</dbReference>
<keyword evidence="7 10" id="KW-0175">Coiled coil</keyword>
<feature type="domain" description="Chromosome segregation protein Spc25 C-terminal" evidence="12">
    <location>
        <begin position="173"/>
        <end position="241"/>
    </location>
</feature>
<name>A0AAD7TID3_9APHY</name>
<evidence type="ECO:0000256" key="3">
    <source>
        <dbReference type="ARBA" id="ARBA00022454"/>
    </source>
</evidence>
<evidence type="ECO:0000313" key="14">
    <source>
        <dbReference type="Proteomes" id="UP001215151"/>
    </source>
</evidence>
<evidence type="ECO:0000313" key="13">
    <source>
        <dbReference type="EMBL" id="KAJ8462284.1"/>
    </source>
</evidence>
<sequence>MTSKVLRVPKLDLSAVLAQQNPQIDLRLDAYEASTRNFLTAVSNYTQRAVAEITHRKNAYAAERKRLAEKTQQIETETNQCKLKEIELISVLDREQEEKKGAEASVAAFRRQLGSIKDKCASLDVEIEQNRIVAANLMRERRREQSILAEHASRTHPELTACEAVLKCAIEGIDKDKILIRFTHIDPADLTREFSIVIDVSARLYKVPTTTPFLPTLPILLDELNESRDVYAFIRQIRQAFCDLVEHDALSFRPAFKQPRSRPDKVNPDSPYRTPNSAKEGYKRIESSSSSNTDYVQPAIRTLRSEALSPSDLVRFPVDQEYCFIWDALAPQSSSLAPTASDNKQPFSSVRYSDPGTCFPAGLQGFFYYYVPRSPAPRPAGELRFRKMHSPEPSAFTSGKDLEAAHGLPWRLQLPTIASFDQHQALRNILLRDGLVDEETMHIAEQMGRARARRKETVPLIHSFRQPFYLEFGSPLHWWHFMGPSRLYFSGPMANILSLKIRGERYPSPWIGLSALYRSVPRRVDFLFAIVTGSAICAFTKSIQPGHKHARVVNVTVLSIVDPVQRNPECPDSIFELAPRPPRAKGLLHRGSRVWALDLDDCEPRRGEGFHVLFENEELPPLRTGRLLGPPRAPA</sequence>
<evidence type="ECO:0000256" key="9">
    <source>
        <dbReference type="ARBA" id="ARBA00023328"/>
    </source>
</evidence>
<organism evidence="13 14">
    <name type="scientific">Trametes cubensis</name>
    <dbReference type="NCBI Taxonomy" id="1111947"/>
    <lineage>
        <taxon>Eukaryota</taxon>
        <taxon>Fungi</taxon>
        <taxon>Dikarya</taxon>
        <taxon>Basidiomycota</taxon>
        <taxon>Agaricomycotina</taxon>
        <taxon>Agaricomycetes</taxon>
        <taxon>Polyporales</taxon>
        <taxon>Polyporaceae</taxon>
        <taxon>Trametes</taxon>
    </lineage>
</organism>
<evidence type="ECO:0000256" key="8">
    <source>
        <dbReference type="ARBA" id="ARBA00023306"/>
    </source>
</evidence>
<dbReference type="Proteomes" id="UP001215151">
    <property type="component" value="Unassembled WGS sequence"/>
</dbReference>
<comment type="caution">
    <text evidence="13">The sequence shown here is derived from an EMBL/GenBank/DDBJ whole genome shotgun (WGS) entry which is preliminary data.</text>
</comment>
<keyword evidence="3" id="KW-0158">Chromosome</keyword>
<keyword evidence="14" id="KW-1185">Reference proteome</keyword>
<dbReference type="PANTHER" id="PTHR14281:SF0">
    <property type="entry name" value="KINETOCHORE PROTEIN SPC25"/>
    <property type="match status" value="1"/>
</dbReference>
<dbReference type="Gene3D" id="3.30.457.50">
    <property type="entry name" value="Chromosome segregation protein Spc25"/>
    <property type="match status" value="1"/>
</dbReference>
<feature type="coiled-coil region" evidence="10">
    <location>
        <begin position="57"/>
        <end position="112"/>
    </location>
</feature>
<comment type="subcellular location">
    <subcellularLocation>
        <location evidence="1">Chromosome</location>
        <location evidence="1">Centromere</location>
        <location evidence="1">Kinetochore</location>
    </subcellularLocation>
</comment>
<keyword evidence="6" id="KW-0995">Kinetochore</keyword>
<keyword evidence="8" id="KW-0131">Cell cycle</keyword>
<keyword evidence="4" id="KW-0132">Cell division</keyword>
<dbReference type="CDD" id="cd23784">
    <property type="entry name" value="RWD_Spc25"/>
    <property type="match status" value="1"/>
</dbReference>
<evidence type="ECO:0000256" key="11">
    <source>
        <dbReference type="SAM" id="MobiDB-lite"/>
    </source>
</evidence>
<dbReference type="GO" id="GO:0051301">
    <property type="term" value="P:cell division"/>
    <property type="evidence" value="ECO:0007669"/>
    <property type="project" value="UniProtKB-KW"/>
</dbReference>
<evidence type="ECO:0000256" key="1">
    <source>
        <dbReference type="ARBA" id="ARBA00004629"/>
    </source>
</evidence>
<dbReference type="InterPro" id="IPR045143">
    <property type="entry name" value="Spc25"/>
</dbReference>